<keyword evidence="2" id="KW-1185">Reference proteome</keyword>
<gene>
    <name evidence="1" type="ORF">K458DRAFT_473628</name>
</gene>
<name>A0A6G1JN89_9PLEO</name>
<accession>A0A6G1JN89</accession>
<dbReference type="AlphaFoldDB" id="A0A6G1JN89"/>
<dbReference type="PANTHER" id="PTHR34144:SF7">
    <property type="entry name" value="EXPORT PROTEIN (CAP59), PUTATIVE (AFU_ORTHOLOGUE AFUA_7G05020)-RELATED"/>
    <property type="match status" value="1"/>
</dbReference>
<dbReference type="InterPro" id="IPR021047">
    <property type="entry name" value="Mannosyltransferase_CMT1"/>
</dbReference>
<keyword evidence="1" id="KW-0808">Transferase</keyword>
<dbReference type="GO" id="GO:0016740">
    <property type="term" value="F:transferase activity"/>
    <property type="evidence" value="ECO:0007669"/>
    <property type="project" value="UniProtKB-KW"/>
</dbReference>
<dbReference type="Proteomes" id="UP000799291">
    <property type="component" value="Unassembled WGS sequence"/>
</dbReference>
<reference evidence="1" key="1">
    <citation type="journal article" date="2020" name="Stud. Mycol.">
        <title>101 Dothideomycetes genomes: a test case for predicting lifestyles and emergence of pathogens.</title>
        <authorList>
            <person name="Haridas S."/>
            <person name="Albert R."/>
            <person name="Binder M."/>
            <person name="Bloem J."/>
            <person name="Labutti K."/>
            <person name="Salamov A."/>
            <person name="Andreopoulos B."/>
            <person name="Baker S."/>
            <person name="Barry K."/>
            <person name="Bills G."/>
            <person name="Bluhm B."/>
            <person name="Cannon C."/>
            <person name="Castanera R."/>
            <person name="Culley D."/>
            <person name="Daum C."/>
            <person name="Ezra D."/>
            <person name="Gonzalez J."/>
            <person name="Henrissat B."/>
            <person name="Kuo A."/>
            <person name="Liang C."/>
            <person name="Lipzen A."/>
            <person name="Lutzoni F."/>
            <person name="Magnuson J."/>
            <person name="Mondo S."/>
            <person name="Nolan M."/>
            <person name="Ohm R."/>
            <person name="Pangilinan J."/>
            <person name="Park H.-J."/>
            <person name="Ramirez L."/>
            <person name="Alfaro M."/>
            <person name="Sun H."/>
            <person name="Tritt A."/>
            <person name="Yoshinaga Y."/>
            <person name="Zwiers L.-H."/>
            <person name="Turgeon B."/>
            <person name="Goodwin S."/>
            <person name="Spatafora J."/>
            <person name="Crous P."/>
            <person name="Grigoriev I."/>
        </authorList>
    </citation>
    <scope>NUCLEOTIDE SEQUENCE</scope>
    <source>
        <strain evidence="1">CBS 122367</strain>
    </source>
</reference>
<dbReference type="EMBL" id="MU005569">
    <property type="protein sequence ID" value="KAF2692032.1"/>
    <property type="molecule type" value="Genomic_DNA"/>
</dbReference>
<evidence type="ECO:0000313" key="1">
    <source>
        <dbReference type="EMBL" id="KAF2692032.1"/>
    </source>
</evidence>
<evidence type="ECO:0000313" key="2">
    <source>
        <dbReference type="Proteomes" id="UP000799291"/>
    </source>
</evidence>
<protein>
    <submittedName>
        <fullName evidence="1">Glycosyltransferase family 69 protein</fullName>
    </submittedName>
</protein>
<dbReference type="PANTHER" id="PTHR34144">
    <property type="entry name" value="CHROMOSOME 8, WHOLE GENOME SHOTGUN SEQUENCE"/>
    <property type="match status" value="1"/>
</dbReference>
<dbReference type="Pfam" id="PF11735">
    <property type="entry name" value="CAP59_mtransfer"/>
    <property type="match status" value="1"/>
</dbReference>
<proteinExistence type="predicted"/>
<organism evidence="1 2">
    <name type="scientific">Lentithecium fluviatile CBS 122367</name>
    <dbReference type="NCBI Taxonomy" id="1168545"/>
    <lineage>
        <taxon>Eukaryota</taxon>
        <taxon>Fungi</taxon>
        <taxon>Dikarya</taxon>
        <taxon>Ascomycota</taxon>
        <taxon>Pezizomycotina</taxon>
        <taxon>Dothideomycetes</taxon>
        <taxon>Pleosporomycetidae</taxon>
        <taxon>Pleosporales</taxon>
        <taxon>Massarineae</taxon>
        <taxon>Lentitheciaceae</taxon>
        <taxon>Lentithecium</taxon>
    </lineage>
</organism>
<dbReference type="OrthoDB" id="262547at2759"/>
<sequence>MIRRHSLRRLTRHPIPRLLLALFLIWDTIHILGIYWAQAASRQSPPPPRNSKRIFIASQHWNNAPLLRDRWNDALVALVKELGVENVYVTIYESGSFDDTKGALRELDMSLSELQVQRTITLSDVTRKDELTQLPAEHGWVKIPTGEIALRRIPFLAKVRNQILDTLVVLSSQGHHFDTILFLNDVVFTPEDVLRLLDTNSGDYAAACSLDYSKPPEFYDTFALRDSSGHEAVMQTWPYFRSYASRYAVQRSRPVPVASCWNGMVVMPIDPFLSQSPLRFRGIPDSLGASHLEASECCLIHADNPFTRTHGVFLNPLVRVGYNSAIYDAVHSQSAELSLRHVYQGIWKNRLLRWIRTPMLKEWVVSARIRAWKKEHPGEDERAGFCLVNEMQIIFEKGWRHV</sequence>